<dbReference type="STRING" id="1249101.BST21_05590"/>
<dbReference type="InterPro" id="IPR013549">
    <property type="entry name" value="DUF1731"/>
</dbReference>
<dbReference type="NCBIfam" id="TIGR01777">
    <property type="entry name" value="yfcH"/>
    <property type="match status" value="1"/>
</dbReference>
<name>A0A1X0C134_MYCCF</name>
<dbReference type="InterPro" id="IPR010099">
    <property type="entry name" value="SDR39U1"/>
</dbReference>
<dbReference type="InterPro" id="IPR001509">
    <property type="entry name" value="Epimerase_deHydtase"/>
</dbReference>
<dbReference type="Gene3D" id="3.30.530.20">
    <property type="match status" value="1"/>
</dbReference>
<evidence type="ECO:0000313" key="3">
    <source>
        <dbReference type="Proteomes" id="UP000466431"/>
    </source>
</evidence>
<evidence type="ECO:0000256" key="1">
    <source>
        <dbReference type="ARBA" id="ARBA00009353"/>
    </source>
</evidence>
<gene>
    <name evidence="2" type="ORF">MCEL_04550</name>
</gene>
<dbReference type="InterPro" id="IPR023393">
    <property type="entry name" value="START-like_dom_sf"/>
</dbReference>
<dbReference type="InterPro" id="IPR036291">
    <property type="entry name" value="NAD(P)-bd_dom_sf"/>
</dbReference>
<evidence type="ECO:0000313" key="2">
    <source>
        <dbReference type="EMBL" id="BBY42160.1"/>
    </source>
</evidence>
<dbReference type="Gene3D" id="3.40.50.720">
    <property type="entry name" value="NAD(P)-binding Rossmann-like Domain"/>
    <property type="match status" value="1"/>
</dbReference>
<dbReference type="AlphaFoldDB" id="A0A1X0C134"/>
<proteinExistence type="inferred from homology"/>
<dbReference type="PANTHER" id="PTHR11092">
    <property type="entry name" value="SUGAR NUCLEOTIDE EPIMERASE RELATED"/>
    <property type="match status" value="1"/>
</dbReference>
<dbReference type="OrthoDB" id="9801773at2"/>
<dbReference type="CDD" id="cd07820">
    <property type="entry name" value="SRPBCC_3"/>
    <property type="match status" value="1"/>
</dbReference>
<dbReference type="Proteomes" id="UP000466431">
    <property type="component" value="Chromosome"/>
</dbReference>
<accession>A0A1X0C134</accession>
<dbReference type="SUPFAM" id="SSF51735">
    <property type="entry name" value="NAD(P)-binding Rossmann-fold domains"/>
    <property type="match status" value="1"/>
</dbReference>
<dbReference type="SUPFAM" id="SSF55961">
    <property type="entry name" value="Bet v1-like"/>
    <property type="match status" value="1"/>
</dbReference>
<dbReference type="EMBL" id="AP022591">
    <property type="protein sequence ID" value="BBY42160.1"/>
    <property type="molecule type" value="Genomic_DNA"/>
</dbReference>
<dbReference type="Pfam" id="PF08338">
    <property type="entry name" value="DUF1731"/>
    <property type="match status" value="1"/>
</dbReference>
<comment type="similarity">
    <text evidence="1">Belongs to the NAD(P)-dependent epimerase/dehydratase family. SDR39U1 subfamily.</text>
</comment>
<dbReference type="Pfam" id="PF01370">
    <property type="entry name" value="Epimerase"/>
    <property type="match status" value="1"/>
</dbReference>
<organism evidence="2 3">
    <name type="scientific">Mycolicibacterium celeriflavum</name>
    <name type="common">Mycobacterium celeriflavum</name>
    <dbReference type="NCBI Taxonomy" id="1249101"/>
    <lineage>
        <taxon>Bacteria</taxon>
        <taxon>Bacillati</taxon>
        <taxon>Actinomycetota</taxon>
        <taxon>Actinomycetes</taxon>
        <taxon>Mycobacteriales</taxon>
        <taxon>Mycobacteriaceae</taxon>
        <taxon>Mycolicibacterium</taxon>
    </lineage>
</organism>
<reference evidence="2 3" key="1">
    <citation type="journal article" date="2019" name="Emerg. Microbes Infect.">
        <title>Comprehensive subspecies identification of 175 nontuberculous mycobacteria species based on 7547 genomic profiles.</title>
        <authorList>
            <person name="Matsumoto Y."/>
            <person name="Kinjo T."/>
            <person name="Motooka D."/>
            <person name="Nabeya D."/>
            <person name="Jung N."/>
            <person name="Uechi K."/>
            <person name="Horii T."/>
            <person name="Iida T."/>
            <person name="Fujita J."/>
            <person name="Nakamura S."/>
        </authorList>
    </citation>
    <scope>NUCLEOTIDE SEQUENCE [LARGE SCALE GENOMIC DNA]</scope>
    <source>
        <strain evidence="2 3">JCM 18439</strain>
    </source>
</reference>
<protein>
    <submittedName>
        <fullName evidence="2">Nucleoside-diphosphate sugar epimerase</fullName>
    </submittedName>
</protein>
<dbReference type="KEGG" id="mcee:MCEL_04550"/>
<sequence>MGIEYRSVVEHPLEEVFAWHARPGAMRRLVPPWQPMKVVAEAGSLADGQAVLGLPGGLRWIAQHDPTRYDPPRRFVDVLSSQGPASWPPRLVGGWTHTHEFAPAPGGTTVYDHVATPVPAAALRPMFVYRHRQLADDLAAHRDGAAAGLRPLTVAVSGASGLVGSALTAFLSTGGHRVIRLVRRAAHGPDERQWNPDRPQPDLLSGVDAVVHLAGSSIAGRFTDAHKDAIRDSRIEPTRRLAEAAADASDGPGVFVSASAVGIYGFDRGDAVLAEESVRGDGFLAHVVADWEAATTPATDAGLRVVTVRTGIVQSARGGTLRLLRPLFAAGLGGRLGSGSQWLSWIALDDLLDVYHRALYDARLTGPVNAVAPHPVRNTDYTRTLARVLRRPAIVPVPSLAPRLLLGEQGARELAEADQRVVPAKLQTLGHRFRHPSLDAALAHELGRAARCVN</sequence>
<dbReference type="PANTHER" id="PTHR11092:SF0">
    <property type="entry name" value="EPIMERASE FAMILY PROTEIN SDR39U1"/>
    <property type="match status" value="1"/>
</dbReference>
<dbReference type="RefSeq" id="WP_083000680.1">
    <property type="nucleotide sequence ID" value="NZ_AP022591.1"/>
</dbReference>
<keyword evidence="3" id="KW-1185">Reference proteome</keyword>